<dbReference type="AlphaFoldDB" id="A0A918S4A5"/>
<gene>
    <name evidence="2" type="ORF">GCM10007103_01340</name>
</gene>
<keyword evidence="1" id="KW-0472">Membrane</keyword>
<dbReference type="EMBL" id="BMXB01000001">
    <property type="protein sequence ID" value="GHA23885.1"/>
    <property type="molecule type" value="Genomic_DNA"/>
</dbReference>
<proteinExistence type="predicted"/>
<keyword evidence="3" id="KW-1185">Reference proteome</keyword>
<reference evidence="2" key="1">
    <citation type="journal article" date="2014" name="Int. J. Syst. Evol. Microbiol.">
        <title>Complete genome sequence of Corynebacterium casei LMG S-19264T (=DSM 44701T), isolated from a smear-ripened cheese.</title>
        <authorList>
            <consortium name="US DOE Joint Genome Institute (JGI-PGF)"/>
            <person name="Walter F."/>
            <person name="Albersmeier A."/>
            <person name="Kalinowski J."/>
            <person name="Ruckert C."/>
        </authorList>
    </citation>
    <scope>NUCLEOTIDE SEQUENCE</scope>
    <source>
        <strain evidence="2">KCTC 12719</strain>
    </source>
</reference>
<dbReference type="PROSITE" id="PS51257">
    <property type="entry name" value="PROKAR_LIPOPROTEIN"/>
    <property type="match status" value="1"/>
</dbReference>
<name>A0A918S4A5_9FLAO</name>
<protein>
    <submittedName>
        <fullName evidence="2">Uncharacterized protein</fullName>
    </submittedName>
</protein>
<sequence length="97" mass="10787">MKLYRLLYEDFEKLYVGYSALAIILSSCLGAAAAMVILMNGHDVVQMSQLLAVVGVCMWYMASVLSQMKPKFVFNSLIASLAVSSILLIFNVILRYL</sequence>
<dbReference type="Proteomes" id="UP000610456">
    <property type="component" value="Unassembled WGS sequence"/>
</dbReference>
<feature type="transmembrane region" description="Helical" evidence="1">
    <location>
        <begin position="50"/>
        <end position="66"/>
    </location>
</feature>
<accession>A0A918S4A5</accession>
<keyword evidence="1" id="KW-0812">Transmembrane</keyword>
<dbReference type="RefSeq" id="WP_189602700.1">
    <property type="nucleotide sequence ID" value="NZ_BMXB01000001.1"/>
</dbReference>
<organism evidence="2 3">
    <name type="scientific">Salinimicrobium marinum</name>
    <dbReference type="NCBI Taxonomy" id="680283"/>
    <lineage>
        <taxon>Bacteria</taxon>
        <taxon>Pseudomonadati</taxon>
        <taxon>Bacteroidota</taxon>
        <taxon>Flavobacteriia</taxon>
        <taxon>Flavobacteriales</taxon>
        <taxon>Flavobacteriaceae</taxon>
        <taxon>Salinimicrobium</taxon>
    </lineage>
</organism>
<comment type="caution">
    <text evidence="2">The sequence shown here is derived from an EMBL/GenBank/DDBJ whole genome shotgun (WGS) entry which is preliminary data.</text>
</comment>
<feature type="transmembrane region" description="Helical" evidence="1">
    <location>
        <begin position="15"/>
        <end position="38"/>
    </location>
</feature>
<evidence type="ECO:0000256" key="1">
    <source>
        <dbReference type="SAM" id="Phobius"/>
    </source>
</evidence>
<evidence type="ECO:0000313" key="2">
    <source>
        <dbReference type="EMBL" id="GHA23885.1"/>
    </source>
</evidence>
<feature type="transmembrane region" description="Helical" evidence="1">
    <location>
        <begin position="72"/>
        <end position="94"/>
    </location>
</feature>
<evidence type="ECO:0000313" key="3">
    <source>
        <dbReference type="Proteomes" id="UP000610456"/>
    </source>
</evidence>
<keyword evidence="1" id="KW-1133">Transmembrane helix</keyword>
<reference evidence="2" key="2">
    <citation type="submission" date="2020-09" db="EMBL/GenBank/DDBJ databases">
        <authorList>
            <person name="Sun Q."/>
            <person name="Kim S."/>
        </authorList>
    </citation>
    <scope>NUCLEOTIDE SEQUENCE</scope>
    <source>
        <strain evidence="2">KCTC 12719</strain>
    </source>
</reference>